<accession>A0ABP7RUT3</accession>
<name>A0ABP7RUT3_9BURK</name>
<gene>
    <name evidence="1" type="ORF">GCM10022279_28120</name>
</gene>
<organism evidence="1 2">
    <name type="scientific">Comamonas faecalis</name>
    <dbReference type="NCBI Taxonomy" id="1387849"/>
    <lineage>
        <taxon>Bacteria</taxon>
        <taxon>Pseudomonadati</taxon>
        <taxon>Pseudomonadota</taxon>
        <taxon>Betaproteobacteria</taxon>
        <taxon>Burkholderiales</taxon>
        <taxon>Comamonadaceae</taxon>
        <taxon>Comamonas</taxon>
    </lineage>
</organism>
<protein>
    <submittedName>
        <fullName evidence="1">Uncharacterized protein</fullName>
    </submittedName>
</protein>
<evidence type="ECO:0000313" key="2">
    <source>
        <dbReference type="Proteomes" id="UP001501627"/>
    </source>
</evidence>
<keyword evidence="2" id="KW-1185">Reference proteome</keyword>
<dbReference type="Proteomes" id="UP001501627">
    <property type="component" value="Unassembled WGS sequence"/>
</dbReference>
<comment type="caution">
    <text evidence="1">The sequence shown here is derived from an EMBL/GenBank/DDBJ whole genome shotgun (WGS) entry which is preliminary data.</text>
</comment>
<dbReference type="RefSeq" id="WP_034071556.1">
    <property type="nucleotide sequence ID" value="NZ_BAABBP010000031.1"/>
</dbReference>
<evidence type="ECO:0000313" key="1">
    <source>
        <dbReference type="EMBL" id="GAA4002571.1"/>
    </source>
</evidence>
<proteinExistence type="predicted"/>
<dbReference type="EMBL" id="BAABBP010000031">
    <property type="protein sequence ID" value="GAA4002571.1"/>
    <property type="molecule type" value="Genomic_DNA"/>
</dbReference>
<reference evidence="2" key="1">
    <citation type="journal article" date="2019" name="Int. J. Syst. Evol. Microbiol.">
        <title>The Global Catalogue of Microorganisms (GCM) 10K type strain sequencing project: providing services to taxonomists for standard genome sequencing and annotation.</title>
        <authorList>
            <consortium name="The Broad Institute Genomics Platform"/>
            <consortium name="The Broad Institute Genome Sequencing Center for Infectious Disease"/>
            <person name="Wu L."/>
            <person name="Ma J."/>
        </authorList>
    </citation>
    <scope>NUCLEOTIDE SEQUENCE [LARGE SCALE GENOMIC DNA]</scope>
    <source>
        <strain evidence="2">JCM 17561</strain>
    </source>
</reference>
<sequence>MATFLLYRTRPEDRNPSGLQAVIVTAADEATARAVANAQAPNGSTEVPASWTARDVSTLPADTAVWIEGDVVSLLGMTRGGDPI</sequence>